<gene>
    <name evidence="1" type="ORF">ECPE_LOCUS14084</name>
</gene>
<dbReference type="Proteomes" id="UP000272942">
    <property type="component" value="Unassembled WGS sequence"/>
</dbReference>
<dbReference type="WBParaSite" id="ECPE_0001412301-mRNA-1">
    <property type="protein sequence ID" value="ECPE_0001412301-mRNA-1"/>
    <property type="gene ID" value="ECPE_0001412301"/>
</dbReference>
<dbReference type="EMBL" id="UZAN01056662">
    <property type="protein sequence ID" value="VDP91356.1"/>
    <property type="molecule type" value="Genomic_DNA"/>
</dbReference>
<sequence>MMVTQHEIRLLEYEMQLKDISKAETDLRRFVETKGYNPRMKCIAAEKFQKFMKDYSRKRDSLCDELRLQNGVLLNKLRKMKSDLRLKASETEEISKSDYDKYVLLNKEVAERLKEKLYGITIAKLKLASQLRDLNVIRVRIVYTLDK</sequence>
<organism evidence="3">
    <name type="scientific">Echinostoma caproni</name>
    <dbReference type="NCBI Taxonomy" id="27848"/>
    <lineage>
        <taxon>Eukaryota</taxon>
        <taxon>Metazoa</taxon>
        <taxon>Spiralia</taxon>
        <taxon>Lophotrochozoa</taxon>
        <taxon>Platyhelminthes</taxon>
        <taxon>Trematoda</taxon>
        <taxon>Digenea</taxon>
        <taxon>Plagiorchiida</taxon>
        <taxon>Echinostomata</taxon>
        <taxon>Echinostomatoidea</taxon>
        <taxon>Echinostomatidae</taxon>
        <taxon>Echinostoma</taxon>
    </lineage>
</organism>
<reference evidence="1 2" key="2">
    <citation type="submission" date="2018-11" db="EMBL/GenBank/DDBJ databases">
        <authorList>
            <consortium name="Pathogen Informatics"/>
        </authorList>
    </citation>
    <scope>NUCLEOTIDE SEQUENCE [LARGE SCALE GENOMIC DNA]</scope>
    <source>
        <strain evidence="1 2">Egypt</strain>
    </source>
</reference>
<dbReference type="AlphaFoldDB" id="A0A183B4E8"/>
<proteinExistence type="predicted"/>
<dbReference type="OrthoDB" id="10259713at2759"/>
<evidence type="ECO:0000313" key="3">
    <source>
        <dbReference type="WBParaSite" id="ECPE_0001412301-mRNA-1"/>
    </source>
</evidence>
<reference evidence="3" key="1">
    <citation type="submission" date="2016-06" db="UniProtKB">
        <authorList>
            <consortium name="WormBaseParasite"/>
        </authorList>
    </citation>
    <scope>IDENTIFICATION</scope>
</reference>
<evidence type="ECO:0000313" key="1">
    <source>
        <dbReference type="EMBL" id="VDP91356.1"/>
    </source>
</evidence>
<evidence type="ECO:0000313" key="2">
    <source>
        <dbReference type="Proteomes" id="UP000272942"/>
    </source>
</evidence>
<protein>
    <submittedName>
        <fullName evidence="3">Coiled-coil domain-containing protein 96</fullName>
    </submittedName>
</protein>
<name>A0A183B4E8_9TREM</name>
<accession>A0A183B4E8</accession>
<keyword evidence="2" id="KW-1185">Reference proteome</keyword>